<evidence type="ECO:0000313" key="3">
    <source>
        <dbReference type="Proteomes" id="UP000466104"/>
    </source>
</evidence>
<sequence length="197" mass="20427">MSGTTKCVADQNVWVYVEQRDGTSKGACASRFGTGLEALESAGFVAKTDGGMVTMIDGYPTKVDTTQAYWSYWHATPNGDKPAKWESSQTGAEQAHPKAGSIEGWYFKALTDDWQAAPSWTYDPSAITTPSPSATPTQTPKPTVTPTGSATPAPSATAPVSAIATAPATALNPVAPVAVGPYNRPSGRPAALPHTGV</sequence>
<feature type="compositionally biased region" description="Low complexity" evidence="1">
    <location>
        <begin position="124"/>
        <end position="158"/>
    </location>
</feature>
<dbReference type="EMBL" id="VUMG01000003">
    <property type="protein sequence ID" value="MSS46093.1"/>
    <property type="molecule type" value="Genomic_DNA"/>
</dbReference>
<feature type="region of interest" description="Disordered" evidence="1">
    <location>
        <begin position="121"/>
        <end position="158"/>
    </location>
</feature>
<protein>
    <submittedName>
        <fullName evidence="2">Uncharacterized protein</fullName>
    </submittedName>
</protein>
<keyword evidence="3" id="KW-1185">Reference proteome</keyword>
<dbReference type="AlphaFoldDB" id="A0A7K0J8C6"/>
<dbReference type="Proteomes" id="UP000466104">
    <property type="component" value="Unassembled WGS sequence"/>
</dbReference>
<name>A0A7K0J8C6_9ACTN</name>
<proteinExistence type="predicted"/>
<reference evidence="2 3" key="1">
    <citation type="submission" date="2019-08" db="EMBL/GenBank/DDBJ databases">
        <title>In-depth cultivation of the pig gut microbiome towards novel bacterial diversity and tailored functional studies.</title>
        <authorList>
            <person name="Wylensek D."/>
            <person name="Hitch T.C.A."/>
            <person name="Clavel T."/>
        </authorList>
    </citation>
    <scope>NUCLEOTIDE SEQUENCE [LARGE SCALE GENOMIC DNA]</scope>
    <source>
        <strain evidence="2 3">WCA-380-WT-3A</strain>
    </source>
</reference>
<evidence type="ECO:0000256" key="1">
    <source>
        <dbReference type="SAM" id="MobiDB-lite"/>
    </source>
</evidence>
<comment type="caution">
    <text evidence="2">The sequence shown here is derived from an EMBL/GenBank/DDBJ whole genome shotgun (WGS) entry which is preliminary data.</text>
</comment>
<evidence type="ECO:0000313" key="2">
    <source>
        <dbReference type="EMBL" id="MSS46093.1"/>
    </source>
</evidence>
<organism evidence="2 3">
    <name type="scientific">Cutibacterium porci</name>
    <dbReference type="NCBI Taxonomy" id="2605781"/>
    <lineage>
        <taxon>Bacteria</taxon>
        <taxon>Bacillati</taxon>
        <taxon>Actinomycetota</taxon>
        <taxon>Actinomycetes</taxon>
        <taxon>Propionibacteriales</taxon>
        <taxon>Propionibacteriaceae</taxon>
        <taxon>Cutibacterium</taxon>
    </lineage>
</organism>
<accession>A0A7K0J8C6</accession>
<gene>
    <name evidence="2" type="ORF">FYJ43_08605</name>
</gene>